<dbReference type="GO" id="GO:0009228">
    <property type="term" value="P:thiamine biosynthetic process"/>
    <property type="evidence" value="ECO:0007669"/>
    <property type="project" value="UniProtKB-KW"/>
</dbReference>
<dbReference type="Proteomes" id="UP000515955">
    <property type="component" value="Chromosome"/>
</dbReference>
<dbReference type="RefSeq" id="WP_187541861.1">
    <property type="nucleotide sequence ID" value="NZ_CP060717.1"/>
</dbReference>
<dbReference type="InterPro" id="IPR022998">
    <property type="entry name" value="ThiamineP_synth_TenI"/>
</dbReference>
<evidence type="ECO:0000313" key="2">
    <source>
        <dbReference type="EMBL" id="QNN64862.1"/>
    </source>
</evidence>
<reference evidence="2 3" key="1">
    <citation type="submission" date="2020-08" db="EMBL/GenBank/DDBJ databases">
        <title>Genome sequence of Sphingomonas rhizophila KACC 19189T.</title>
        <authorList>
            <person name="Hyun D.-W."/>
            <person name="Bae J.-W."/>
        </authorList>
    </citation>
    <scope>NUCLEOTIDE SEQUENCE [LARGE SCALE GENOMIC DNA]</scope>
    <source>
        <strain evidence="2 3">KACC 19189</strain>
    </source>
</reference>
<evidence type="ECO:0000259" key="1">
    <source>
        <dbReference type="Pfam" id="PF02581"/>
    </source>
</evidence>
<accession>A0A7G9SAI7</accession>
<protein>
    <submittedName>
        <fullName evidence="2">Thiamine phosphate synthase</fullName>
    </submittedName>
</protein>
<dbReference type="AlphaFoldDB" id="A0A7G9SAI7"/>
<dbReference type="SUPFAM" id="SSF51391">
    <property type="entry name" value="Thiamin phosphate synthase"/>
    <property type="match status" value="1"/>
</dbReference>
<dbReference type="CDD" id="cd00564">
    <property type="entry name" value="TMP_TenI"/>
    <property type="match status" value="1"/>
</dbReference>
<name>A0A7G9SAI7_9SPHN</name>
<gene>
    <name evidence="2" type="ORF">H9L12_11600</name>
</gene>
<organism evidence="2 3">
    <name type="scientific">Sphingomonas rhizophila</name>
    <dbReference type="NCBI Taxonomy" id="2071607"/>
    <lineage>
        <taxon>Bacteria</taxon>
        <taxon>Pseudomonadati</taxon>
        <taxon>Pseudomonadota</taxon>
        <taxon>Alphaproteobacteria</taxon>
        <taxon>Sphingomonadales</taxon>
        <taxon>Sphingomonadaceae</taxon>
        <taxon>Sphingomonas</taxon>
    </lineage>
</organism>
<dbReference type="InterPro" id="IPR036206">
    <property type="entry name" value="ThiamineP_synth_sf"/>
</dbReference>
<dbReference type="Pfam" id="PF02581">
    <property type="entry name" value="TMP-TENI"/>
    <property type="match status" value="1"/>
</dbReference>
<keyword evidence="3" id="KW-1185">Reference proteome</keyword>
<dbReference type="Gene3D" id="3.20.20.70">
    <property type="entry name" value="Aldolase class I"/>
    <property type="match status" value="1"/>
</dbReference>
<proteinExistence type="predicted"/>
<sequence>MANDHIPRAWLMTDERLGAELLPVLERMPAGAGVVFRQDRAPDRAALAARVAEIATRRGLVLSVAGDVELARSVGARFMHRPTGDGAGLPFSLSVHTPEEAVLAANRGAAFAFISPVEATASHPATPPLGPDNARALARSAGLPAIALGGMDACLFDRIYRHDFHGWAGIDAWLRI</sequence>
<feature type="domain" description="Thiamine phosphate synthase/TenI" evidence="1">
    <location>
        <begin position="19"/>
        <end position="172"/>
    </location>
</feature>
<dbReference type="KEGG" id="srhi:H9L12_11600"/>
<evidence type="ECO:0000313" key="3">
    <source>
        <dbReference type="Proteomes" id="UP000515955"/>
    </source>
</evidence>
<dbReference type="EMBL" id="CP060717">
    <property type="protein sequence ID" value="QNN64862.1"/>
    <property type="molecule type" value="Genomic_DNA"/>
</dbReference>
<dbReference type="InterPro" id="IPR013785">
    <property type="entry name" value="Aldolase_TIM"/>
</dbReference>